<dbReference type="InterPro" id="IPR036656">
    <property type="entry name" value="QCR9_sf"/>
</dbReference>
<comment type="similarity">
    <text evidence="2">Belongs to the UQCR10/QCR9 family.</text>
</comment>
<dbReference type="InterPro" id="IPR008027">
    <property type="entry name" value="QCR9"/>
</dbReference>
<evidence type="ECO:0000256" key="7">
    <source>
        <dbReference type="ARBA" id="ARBA00022982"/>
    </source>
</evidence>
<dbReference type="eggNOG" id="KOG3494">
    <property type="taxonomic scope" value="Eukaryota"/>
</dbReference>
<dbReference type="InParanoid" id="V5FNW3"/>
<keyword evidence="6" id="KW-0999">Mitochondrion inner membrane</keyword>
<dbReference type="SUPFAM" id="SSF81514">
    <property type="entry name" value="Subunit X (non-heme 7 kDa protein) of cytochrome bc1 complex (Ubiquinol-cytochrome c reductase)"/>
    <property type="match status" value="1"/>
</dbReference>
<evidence type="ECO:0000256" key="4">
    <source>
        <dbReference type="ARBA" id="ARBA00022660"/>
    </source>
</evidence>
<evidence type="ECO:0000256" key="1">
    <source>
        <dbReference type="ARBA" id="ARBA00004434"/>
    </source>
</evidence>
<evidence type="ECO:0000256" key="5">
    <source>
        <dbReference type="ARBA" id="ARBA00022692"/>
    </source>
</evidence>
<name>V5FNW3_BYSSN</name>
<evidence type="ECO:0000256" key="2">
    <source>
        <dbReference type="ARBA" id="ARBA00007856"/>
    </source>
</evidence>
<dbReference type="OrthoDB" id="44067at2759"/>
<evidence type="ECO:0000256" key="9">
    <source>
        <dbReference type="ARBA" id="ARBA00023128"/>
    </source>
</evidence>
<dbReference type="PANTHER" id="PTHR12980:SF0">
    <property type="entry name" value="CYTOCHROME B-C1 COMPLEX SUBUNIT 9"/>
    <property type="match status" value="1"/>
</dbReference>
<feature type="compositionally biased region" description="Polar residues" evidence="12">
    <location>
        <begin position="24"/>
        <end position="34"/>
    </location>
</feature>
<comment type="subcellular location">
    <subcellularLocation>
        <location evidence="1">Mitochondrion inner membrane</location>
        <topology evidence="1">Single-pass membrane protein</topology>
    </subcellularLocation>
</comment>
<dbReference type="GO" id="GO:0045275">
    <property type="term" value="C:respiratory chain complex III"/>
    <property type="evidence" value="ECO:0007669"/>
    <property type="project" value="InterPro"/>
</dbReference>
<dbReference type="FunFam" id="1.20.5.260:FF:000001">
    <property type="entry name" value="Cytochrome b-c1 complex subunit 9"/>
    <property type="match status" value="1"/>
</dbReference>
<feature type="compositionally biased region" description="Basic residues" evidence="12">
    <location>
        <begin position="35"/>
        <end position="49"/>
    </location>
</feature>
<proteinExistence type="inferred from homology"/>
<evidence type="ECO:0000256" key="8">
    <source>
        <dbReference type="ARBA" id="ARBA00022989"/>
    </source>
</evidence>
<evidence type="ECO:0000256" key="12">
    <source>
        <dbReference type="SAM" id="MobiDB-lite"/>
    </source>
</evidence>
<gene>
    <name evidence="13" type="ORF">PVAR5_2251</name>
</gene>
<evidence type="ECO:0000313" key="14">
    <source>
        <dbReference type="Proteomes" id="UP000018001"/>
    </source>
</evidence>
<comment type="caution">
    <text evidence="13">The sequence shown here is derived from an EMBL/GenBank/DDBJ whole genome shotgun (WGS) entry which is preliminary data.</text>
</comment>
<evidence type="ECO:0000256" key="10">
    <source>
        <dbReference type="ARBA" id="ARBA00023136"/>
    </source>
</evidence>
<keyword evidence="8" id="KW-1133">Transmembrane helix</keyword>
<dbReference type="EMBL" id="BAUL01000062">
    <property type="protein sequence ID" value="GAD93638.1"/>
    <property type="molecule type" value="Genomic_DNA"/>
</dbReference>
<dbReference type="GO" id="GO:0006122">
    <property type="term" value="P:mitochondrial electron transport, ubiquinol to cytochrome c"/>
    <property type="evidence" value="ECO:0007669"/>
    <property type="project" value="InterPro"/>
</dbReference>
<evidence type="ECO:0000256" key="3">
    <source>
        <dbReference type="ARBA" id="ARBA00022448"/>
    </source>
</evidence>
<evidence type="ECO:0000256" key="11">
    <source>
        <dbReference type="ARBA" id="ARBA00044247"/>
    </source>
</evidence>
<keyword evidence="4" id="KW-0679">Respiratory chain</keyword>
<dbReference type="Gene3D" id="1.20.5.260">
    <property type="entry name" value="Cytochrome b-c1 complex subunit 9"/>
    <property type="match status" value="1"/>
</dbReference>
<dbReference type="AlphaFoldDB" id="V5FNW3"/>
<keyword evidence="3" id="KW-0813">Transport</keyword>
<dbReference type="HOGENOM" id="CLU_1875142_0_0_1"/>
<reference evidence="14" key="1">
    <citation type="journal article" date="2014" name="Genome Announc.">
        <title>Draft genome sequence of the formaldehyde-resistant fungus Byssochlamys spectabilis No. 5 (anamorph Paecilomyces variotii No. 5) (NBRC109023).</title>
        <authorList>
            <person name="Oka T."/>
            <person name="Ekino K."/>
            <person name="Fukuda K."/>
            <person name="Nomura Y."/>
        </authorList>
    </citation>
    <scope>NUCLEOTIDE SEQUENCE [LARGE SCALE GENOMIC DNA]</scope>
    <source>
        <strain evidence="14">No. 5 / NBRC 109023</strain>
    </source>
</reference>
<accession>V5FNW3</accession>
<keyword evidence="14" id="KW-1185">Reference proteome</keyword>
<dbReference type="GO" id="GO:0005743">
    <property type="term" value="C:mitochondrial inner membrane"/>
    <property type="evidence" value="ECO:0007669"/>
    <property type="project" value="UniProtKB-SubCell"/>
</dbReference>
<keyword evidence="7" id="KW-0249">Electron transport</keyword>
<feature type="region of interest" description="Disordered" evidence="12">
    <location>
        <begin position="19"/>
        <end position="60"/>
    </location>
</feature>
<protein>
    <recommendedName>
        <fullName evidence="11">Complex III subunit 9</fullName>
    </recommendedName>
</protein>
<dbReference type="Pfam" id="PF05365">
    <property type="entry name" value="UCR_UQCRX_QCR9"/>
    <property type="match status" value="1"/>
</dbReference>
<keyword evidence="5" id="KW-0812">Transmembrane</keyword>
<keyword evidence="9" id="KW-0496">Mitochondrion</keyword>
<dbReference type="PANTHER" id="PTHR12980">
    <property type="entry name" value="UBIQUINOL-CYTOCHROME C REDUCTASE COMPLEX, SUBUNIT X"/>
    <property type="match status" value="1"/>
</dbReference>
<keyword evidence="10" id="KW-0472">Membrane</keyword>
<evidence type="ECO:0000256" key="6">
    <source>
        <dbReference type="ARBA" id="ARBA00022792"/>
    </source>
</evidence>
<evidence type="ECO:0000313" key="13">
    <source>
        <dbReference type="EMBL" id="GAD93638.1"/>
    </source>
</evidence>
<dbReference type="Proteomes" id="UP000018001">
    <property type="component" value="Unassembled WGS sequence"/>
</dbReference>
<sequence length="136" mass="15543">MLFALGRASTSKLPPSTLYKAAQRSPQVSSLSPRSHNRRIFHNGWRRKSLPSSTSKFPPSMPPSWMPFADMTTPFLRTLFRRNAVFLASVFSGAFAFELAFDGASNKVWDYINQGRQWKDIRHKYIQAAAEEEDDE</sequence>
<organism evidence="13 14">
    <name type="scientific">Byssochlamys spectabilis (strain No. 5 / NBRC 109023)</name>
    <name type="common">Paecilomyces variotii</name>
    <dbReference type="NCBI Taxonomy" id="1356009"/>
    <lineage>
        <taxon>Eukaryota</taxon>
        <taxon>Fungi</taxon>
        <taxon>Dikarya</taxon>
        <taxon>Ascomycota</taxon>
        <taxon>Pezizomycotina</taxon>
        <taxon>Eurotiomycetes</taxon>
        <taxon>Eurotiomycetidae</taxon>
        <taxon>Eurotiales</taxon>
        <taxon>Thermoascaceae</taxon>
        <taxon>Paecilomyces</taxon>
    </lineage>
</organism>